<evidence type="ECO:0000256" key="11">
    <source>
        <dbReference type="ARBA" id="ARBA00048697"/>
    </source>
</evidence>
<dbReference type="InterPro" id="IPR050105">
    <property type="entry name" value="MoCo_biosynth_MoaA/MoaC"/>
</dbReference>
<dbReference type="InterPro" id="IPR010505">
    <property type="entry name" value="MoaA_twitch"/>
</dbReference>
<evidence type="ECO:0000256" key="4">
    <source>
        <dbReference type="ARBA" id="ARBA00022723"/>
    </source>
</evidence>
<feature type="binding site" evidence="12">
    <location>
        <position position="95"/>
    </location>
    <ligand>
        <name>GTP</name>
        <dbReference type="ChEBI" id="CHEBI:37565"/>
    </ligand>
</feature>
<dbReference type="InterPro" id="IPR013483">
    <property type="entry name" value="MoaA"/>
</dbReference>
<dbReference type="InterPro" id="IPR006638">
    <property type="entry name" value="Elp3/MiaA/NifB-like_rSAM"/>
</dbReference>
<comment type="pathway">
    <text evidence="12">Cofactor biosynthesis; molybdopterin biosynthesis.</text>
</comment>
<dbReference type="SUPFAM" id="SSF102114">
    <property type="entry name" value="Radical SAM enzymes"/>
    <property type="match status" value="1"/>
</dbReference>
<keyword evidence="8 12" id="KW-0342">GTP-binding</keyword>
<feature type="binding site" evidence="12">
    <location>
        <position position="25"/>
    </location>
    <ligand>
        <name>[4Fe-4S] cluster</name>
        <dbReference type="ChEBI" id="CHEBI:49883"/>
        <label>1</label>
        <note>4Fe-4S-S-AdoMet</note>
    </ligand>
</feature>
<evidence type="ECO:0000259" key="13">
    <source>
        <dbReference type="PROSITE" id="PS51918"/>
    </source>
</evidence>
<evidence type="ECO:0000256" key="6">
    <source>
        <dbReference type="ARBA" id="ARBA00023004"/>
    </source>
</evidence>
<dbReference type="Proteomes" id="UP000095200">
    <property type="component" value="Unassembled WGS sequence"/>
</dbReference>
<dbReference type="UniPathway" id="UPA00344"/>
<feature type="binding site" evidence="12">
    <location>
        <position position="28"/>
    </location>
    <ligand>
        <name>[4Fe-4S] cluster</name>
        <dbReference type="ChEBI" id="CHEBI:49883"/>
        <label>1</label>
        <note>4Fe-4S-S-AdoMet</note>
    </ligand>
</feature>
<feature type="domain" description="Radical SAM core" evidence="13">
    <location>
        <begin position="5"/>
        <end position="218"/>
    </location>
</feature>
<feature type="binding site" evidence="12">
    <location>
        <position position="189"/>
    </location>
    <ligand>
        <name>S-adenosyl-L-methionine</name>
        <dbReference type="ChEBI" id="CHEBI:59789"/>
    </ligand>
</feature>
<accession>A0A194AGK1</accession>
<dbReference type="GO" id="GO:0005525">
    <property type="term" value="F:GTP binding"/>
    <property type="evidence" value="ECO:0007669"/>
    <property type="project" value="UniProtKB-UniRule"/>
</dbReference>
<dbReference type="PANTHER" id="PTHR22960">
    <property type="entry name" value="MOLYBDOPTERIN COFACTOR SYNTHESIS PROTEIN A"/>
    <property type="match status" value="1"/>
</dbReference>
<dbReference type="InterPro" id="IPR040064">
    <property type="entry name" value="MoaA-like"/>
</dbReference>
<feature type="binding site" evidence="12">
    <location>
        <position position="271"/>
    </location>
    <ligand>
        <name>[4Fe-4S] cluster</name>
        <dbReference type="ChEBI" id="CHEBI:49883"/>
        <label>2</label>
        <note>4Fe-4S-substrate</note>
    </ligand>
</feature>
<dbReference type="GO" id="GO:0061798">
    <property type="term" value="F:GTP 3',8'-cyclase activity"/>
    <property type="evidence" value="ECO:0007669"/>
    <property type="project" value="UniProtKB-UniRule"/>
</dbReference>
<feature type="binding site" evidence="12">
    <location>
        <begin position="259"/>
        <end position="261"/>
    </location>
    <ligand>
        <name>GTP</name>
        <dbReference type="ChEBI" id="CHEBI:37565"/>
    </ligand>
</feature>
<evidence type="ECO:0000256" key="1">
    <source>
        <dbReference type="ARBA" id="ARBA00012167"/>
    </source>
</evidence>
<keyword evidence="10 12" id="KW-0456">Lyase</keyword>
<dbReference type="Gene3D" id="3.20.20.70">
    <property type="entry name" value="Aldolase class I"/>
    <property type="match status" value="1"/>
</dbReference>
<dbReference type="GO" id="GO:0046872">
    <property type="term" value="F:metal ion binding"/>
    <property type="evidence" value="ECO:0007669"/>
    <property type="project" value="UniProtKB-KW"/>
</dbReference>
<dbReference type="STRING" id="1592317.DPF_1923"/>
<dbReference type="PANTHER" id="PTHR22960:SF0">
    <property type="entry name" value="MOLYBDENUM COFACTOR BIOSYNTHESIS PROTEIN 1"/>
    <property type="match status" value="1"/>
</dbReference>
<evidence type="ECO:0000256" key="9">
    <source>
        <dbReference type="ARBA" id="ARBA00023150"/>
    </source>
</evidence>
<feature type="binding site" evidence="12">
    <location>
        <position position="68"/>
    </location>
    <ligand>
        <name>S-adenosyl-L-methionine</name>
        <dbReference type="ChEBI" id="CHEBI:59789"/>
    </ligand>
</feature>
<dbReference type="InterPro" id="IPR013785">
    <property type="entry name" value="Aldolase_TIM"/>
</dbReference>
<keyword evidence="9 12" id="KW-0501">Molybdenum cofactor biosynthesis</keyword>
<feature type="binding site" evidence="12">
    <location>
        <position position="257"/>
    </location>
    <ligand>
        <name>[4Fe-4S] cluster</name>
        <dbReference type="ChEBI" id="CHEBI:49883"/>
        <label>2</label>
        <note>4Fe-4S-substrate</note>
    </ligand>
</feature>
<comment type="caution">
    <text evidence="14">The sequence shown here is derived from an EMBL/GenBank/DDBJ whole genome shotgun (WGS) entry which is preliminary data.</text>
</comment>
<evidence type="ECO:0000256" key="2">
    <source>
        <dbReference type="ARBA" id="ARBA00022485"/>
    </source>
</evidence>
<dbReference type="EC" id="4.1.99.22" evidence="1 12"/>
<reference evidence="15" key="1">
    <citation type="submission" date="2016-06" db="EMBL/GenBank/DDBJ databases">
        <title>Draft genome sequence of Desulfoplanes formicivorans strain Pf12B.</title>
        <authorList>
            <person name="Watanabe M."/>
            <person name="Kojima H."/>
            <person name="Fukui M."/>
        </authorList>
    </citation>
    <scope>NUCLEOTIDE SEQUENCE [LARGE SCALE GENOMIC DNA]</scope>
    <source>
        <strain evidence="15">Pf12B</strain>
    </source>
</reference>
<feature type="binding site" evidence="12">
    <location>
        <position position="14"/>
    </location>
    <ligand>
        <name>GTP</name>
        <dbReference type="ChEBI" id="CHEBI:37565"/>
    </ligand>
</feature>
<evidence type="ECO:0000313" key="14">
    <source>
        <dbReference type="EMBL" id="GAU09202.1"/>
    </source>
</evidence>
<comment type="catalytic activity">
    <reaction evidence="11 12">
        <text>GTP + AH2 + S-adenosyl-L-methionine = (8S)-3',8-cyclo-7,8-dihydroguanosine 5'-triphosphate + 5'-deoxyadenosine + L-methionine + A + H(+)</text>
        <dbReference type="Rhea" id="RHEA:49576"/>
        <dbReference type="ChEBI" id="CHEBI:13193"/>
        <dbReference type="ChEBI" id="CHEBI:15378"/>
        <dbReference type="ChEBI" id="CHEBI:17319"/>
        <dbReference type="ChEBI" id="CHEBI:17499"/>
        <dbReference type="ChEBI" id="CHEBI:37565"/>
        <dbReference type="ChEBI" id="CHEBI:57844"/>
        <dbReference type="ChEBI" id="CHEBI:59789"/>
        <dbReference type="ChEBI" id="CHEBI:131766"/>
        <dbReference type="EC" id="4.1.99.22"/>
    </reaction>
</comment>
<feature type="binding site" evidence="12">
    <location>
        <position position="64"/>
    </location>
    <ligand>
        <name>GTP</name>
        <dbReference type="ChEBI" id="CHEBI:37565"/>
    </ligand>
</feature>
<gene>
    <name evidence="12" type="primary">moaA</name>
    <name evidence="14" type="ORF">DPF_1923</name>
</gene>
<dbReference type="GO" id="GO:1904047">
    <property type="term" value="F:S-adenosyl-L-methionine binding"/>
    <property type="evidence" value="ECO:0007669"/>
    <property type="project" value="UniProtKB-UniRule"/>
</dbReference>
<dbReference type="SFLD" id="SFLDG01383">
    <property type="entry name" value="cyclic_pyranopterin_phosphate"/>
    <property type="match status" value="1"/>
</dbReference>
<evidence type="ECO:0000313" key="15">
    <source>
        <dbReference type="Proteomes" id="UP000095200"/>
    </source>
</evidence>
<dbReference type="CDD" id="cd01335">
    <property type="entry name" value="Radical_SAM"/>
    <property type="match status" value="1"/>
</dbReference>
<dbReference type="SFLD" id="SFLDS00029">
    <property type="entry name" value="Radical_SAM"/>
    <property type="match status" value="1"/>
</dbReference>
<dbReference type="Pfam" id="PF06463">
    <property type="entry name" value="Mob_synth_C"/>
    <property type="match status" value="1"/>
</dbReference>
<feature type="binding site" evidence="12">
    <location>
        <position position="119"/>
    </location>
    <ligand>
        <name>S-adenosyl-L-methionine</name>
        <dbReference type="ChEBI" id="CHEBI:59789"/>
    </ligand>
</feature>
<name>A0A194AGK1_9BACT</name>
<dbReference type="GO" id="GO:0051539">
    <property type="term" value="F:4 iron, 4 sulfur cluster binding"/>
    <property type="evidence" value="ECO:0007669"/>
    <property type="project" value="UniProtKB-UniRule"/>
</dbReference>
<dbReference type="RefSeq" id="WP_069859472.1">
    <property type="nucleotide sequence ID" value="NZ_BDFE01000017.1"/>
</dbReference>
<comment type="subunit">
    <text evidence="12">Monomer and homodimer.</text>
</comment>
<dbReference type="GO" id="GO:0061799">
    <property type="term" value="F:cyclic pyranopterin monophosphate synthase activity"/>
    <property type="evidence" value="ECO:0007669"/>
    <property type="project" value="TreeGrafter"/>
</dbReference>
<keyword evidence="15" id="KW-1185">Reference proteome</keyword>
<keyword evidence="7 12" id="KW-0411">Iron-sulfur</keyword>
<feature type="binding site" evidence="12">
    <location>
        <position position="27"/>
    </location>
    <ligand>
        <name>S-adenosyl-L-methionine</name>
        <dbReference type="ChEBI" id="CHEBI:59789"/>
    </ligand>
</feature>
<dbReference type="NCBIfam" id="TIGR02666">
    <property type="entry name" value="moaA"/>
    <property type="match status" value="1"/>
</dbReference>
<dbReference type="SFLD" id="SFLDG01386">
    <property type="entry name" value="main_SPASM_domain-containing"/>
    <property type="match status" value="1"/>
</dbReference>
<feature type="binding site" evidence="12">
    <location>
        <position position="254"/>
    </location>
    <ligand>
        <name>[4Fe-4S] cluster</name>
        <dbReference type="ChEBI" id="CHEBI:49883"/>
        <label>2</label>
        <note>4Fe-4S-substrate</note>
    </ligand>
</feature>
<organism evidence="14 15">
    <name type="scientific">Desulfoplanes formicivorans</name>
    <dbReference type="NCBI Taxonomy" id="1592317"/>
    <lineage>
        <taxon>Bacteria</taxon>
        <taxon>Pseudomonadati</taxon>
        <taxon>Thermodesulfobacteriota</taxon>
        <taxon>Desulfovibrionia</taxon>
        <taxon>Desulfovibrionales</taxon>
        <taxon>Desulfoplanaceae</taxon>
        <taxon>Desulfoplanes</taxon>
    </lineage>
</organism>
<protein>
    <recommendedName>
        <fullName evidence="1 12">GTP 3',8-cyclase</fullName>
        <ecNumber evidence="1 12">4.1.99.22</ecNumber>
    </recommendedName>
    <alternativeName>
        <fullName evidence="12">Molybdenum cofactor biosynthesis protein A</fullName>
    </alternativeName>
</protein>
<dbReference type="OrthoDB" id="9763993at2"/>
<evidence type="ECO:0000256" key="7">
    <source>
        <dbReference type="ARBA" id="ARBA00023014"/>
    </source>
</evidence>
<dbReference type="SMART" id="SM00729">
    <property type="entry name" value="Elp3"/>
    <property type="match status" value="1"/>
</dbReference>
<comment type="cofactor">
    <cofactor evidence="12">
        <name>[4Fe-4S] cluster</name>
        <dbReference type="ChEBI" id="CHEBI:49883"/>
    </cofactor>
    <text evidence="12">Binds 2 [4Fe-4S] clusters. Binds 1 [4Fe-4S] cluster coordinated with 3 cysteines and an exchangeable S-adenosyl-L-methionine and 1 [4Fe-4S] cluster coordinated with 3 cysteines and the GTP-derived substrate.</text>
</comment>
<evidence type="ECO:0000256" key="8">
    <source>
        <dbReference type="ARBA" id="ARBA00023134"/>
    </source>
</evidence>
<keyword evidence="6 12" id="KW-0408">Iron</keyword>
<dbReference type="PROSITE" id="PS01305">
    <property type="entry name" value="MOAA_NIFB_PQQE"/>
    <property type="match status" value="1"/>
</dbReference>
<keyword evidence="3 12" id="KW-0949">S-adenosyl-L-methionine</keyword>
<dbReference type="InterPro" id="IPR000385">
    <property type="entry name" value="MoaA_NifB_PqqE_Fe-S-bd_CS"/>
</dbReference>
<evidence type="ECO:0000256" key="3">
    <source>
        <dbReference type="ARBA" id="ARBA00022691"/>
    </source>
</evidence>
<dbReference type="SFLD" id="SFLDG01067">
    <property type="entry name" value="SPASM/twitch_domain_containing"/>
    <property type="match status" value="1"/>
</dbReference>
<proteinExistence type="inferred from homology"/>
<dbReference type="GO" id="GO:0006777">
    <property type="term" value="P:Mo-molybdopterin cofactor biosynthetic process"/>
    <property type="evidence" value="ECO:0007669"/>
    <property type="project" value="UniProtKB-UniRule"/>
</dbReference>
<dbReference type="Pfam" id="PF04055">
    <property type="entry name" value="Radical_SAM"/>
    <property type="match status" value="1"/>
</dbReference>
<dbReference type="HAMAP" id="MF_01225_B">
    <property type="entry name" value="MoaA_B"/>
    <property type="match status" value="1"/>
</dbReference>
<evidence type="ECO:0000256" key="5">
    <source>
        <dbReference type="ARBA" id="ARBA00022741"/>
    </source>
</evidence>
<feature type="binding site" evidence="12">
    <location>
        <position position="21"/>
    </location>
    <ligand>
        <name>[4Fe-4S] cluster</name>
        <dbReference type="ChEBI" id="CHEBI:49883"/>
        <label>1</label>
        <note>4Fe-4S-S-AdoMet</note>
    </ligand>
</feature>
<dbReference type="InterPro" id="IPR007197">
    <property type="entry name" value="rSAM"/>
</dbReference>
<keyword evidence="2 12" id="KW-0004">4Fe-4S</keyword>
<keyword evidence="5 12" id="KW-0547">Nucleotide-binding</keyword>
<keyword evidence="4 12" id="KW-0479">Metal-binding</keyword>
<dbReference type="EMBL" id="BDFE01000017">
    <property type="protein sequence ID" value="GAU09202.1"/>
    <property type="molecule type" value="Genomic_DNA"/>
</dbReference>
<dbReference type="AlphaFoldDB" id="A0A194AGK1"/>
<evidence type="ECO:0000256" key="10">
    <source>
        <dbReference type="ARBA" id="ARBA00023239"/>
    </source>
</evidence>
<dbReference type="InterPro" id="IPR058240">
    <property type="entry name" value="rSAM_sf"/>
</dbReference>
<comment type="similarity">
    <text evidence="12">Belongs to the radical SAM superfamily. MoaA family.</text>
</comment>
<comment type="function">
    <text evidence="12">Catalyzes the cyclization of GTP to (8S)-3',8-cyclo-7,8-dihydroguanosine 5'-triphosphate.</text>
</comment>
<sequence length="333" mass="38423">MLQDHFGRKVTYVRMSITDRCNLRCLYCRSVQDWDFIPHEGIMRYEEMDYLINILWHEGVRKVRFTGGEPFARRDFIPFLEKLAGTYPDLAIHVTTNGTLIKNKIHLLRNLGLAGLNISLDTLRRDRFKQITGRDFYADVRKTIDESLSAGLRTKINVVALRGVNDDELEDFVTFAREHPLDLRFIEFMPIGGTCPWDKEHYWSARDIRDALKKLTPLVPVPGHEATQGPARMFALPEGLGRIGIISAMSDHFCEDCNRLRVTSDGRIRPCLFSDKEYPVLPLLRKDERNKEEIVRFLHDVTLKKPMGYMLLQALEARQGVHVCSRMMSTIGG</sequence>
<dbReference type="PROSITE" id="PS51918">
    <property type="entry name" value="RADICAL_SAM"/>
    <property type="match status" value="1"/>
</dbReference>
<dbReference type="CDD" id="cd21117">
    <property type="entry name" value="Twitch_MoaA"/>
    <property type="match status" value="1"/>
</dbReference>
<evidence type="ECO:0000256" key="12">
    <source>
        <dbReference type="HAMAP-Rule" id="MF_01225"/>
    </source>
</evidence>
<feature type="binding site" evidence="12">
    <location>
        <position position="155"/>
    </location>
    <ligand>
        <name>GTP</name>
        <dbReference type="ChEBI" id="CHEBI:37565"/>
    </ligand>
</feature>